<evidence type="ECO:0000313" key="1">
    <source>
        <dbReference type="EMBL" id="RGV03326.1"/>
    </source>
</evidence>
<evidence type="ECO:0000313" key="2">
    <source>
        <dbReference type="Proteomes" id="UP000285379"/>
    </source>
</evidence>
<organism evidence="1 2">
    <name type="scientific">Phocaeicola vulgatus</name>
    <name type="common">Bacteroides vulgatus</name>
    <dbReference type="NCBI Taxonomy" id="821"/>
    <lineage>
        <taxon>Bacteria</taxon>
        <taxon>Pseudomonadati</taxon>
        <taxon>Bacteroidota</taxon>
        <taxon>Bacteroidia</taxon>
        <taxon>Bacteroidales</taxon>
        <taxon>Bacteroidaceae</taxon>
        <taxon>Phocaeicola</taxon>
    </lineage>
</organism>
<reference evidence="1 2" key="1">
    <citation type="submission" date="2018-08" db="EMBL/GenBank/DDBJ databases">
        <title>A genome reference for cultivated species of the human gut microbiota.</title>
        <authorList>
            <person name="Zou Y."/>
            <person name="Xue W."/>
            <person name="Luo G."/>
        </authorList>
    </citation>
    <scope>NUCLEOTIDE SEQUENCE [LARGE SCALE GENOMIC DNA]</scope>
    <source>
        <strain evidence="1 2">AF14-8</strain>
    </source>
</reference>
<dbReference type="AlphaFoldDB" id="A0A412VDN2"/>
<name>A0A412VDN2_PHOVU</name>
<gene>
    <name evidence="1" type="ORF">DWW27_21550</name>
</gene>
<dbReference type="Proteomes" id="UP000285379">
    <property type="component" value="Unassembled WGS sequence"/>
</dbReference>
<proteinExistence type="predicted"/>
<protein>
    <submittedName>
        <fullName evidence="1">Uncharacterized protein</fullName>
    </submittedName>
</protein>
<dbReference type="EMBL" id="QRYT01000084">
    <property type="protein sequence ID" value="RGV03326.1"/>
    <property type="molecule type" value="Genomic_DNA"/>
</dbReference>
<comment type="caution">
    <text evidence="1">The sequence shown here is derived from an EMBL/GenBank/DDBJ whole genome shotgun (WGS) entry which is preliminary data.</text>
</comment>
<accession>A0A412VDN2</accession>
<sequence length="66" mass="7589">MPVSPTSDFVAQYMAFPGNYKAFSEKFSILPEKMAVILKKTSIKMAEFQFLPYICGVLLRNFLKFD</sequence>